<dbReference type="GO" id="GO:0022857">
    <property type="term" value="F:transmembrane transporter activity"/>
    <property type="evidence" value="ECO:0007669"/>
    <property type="project" value="TreeGrafter"/>
</dbReference>
<feature type="transmembrane region" description="Helical" evidence="5">
    <location>
        <begin position="366"/>
        <end position="385"/>
    </location>
</feature>
<evidence type="ECO:0000256" key="2">
    <source>
        <dbReference type="ARBA" id="ARBA00022692"/>
    </source>
</evidence>
<keyword evidence="4 5" id="KW-0472">Membrane</keyword>
<feature type="transmembrane region" description="Helical" evidence="5">
    <location>
        <begin position="292"/>
        <end position="313"/>
    </location>
</feature>
<keyword evidence="2 5" id="KW-0812">Transmembrane</keyword>
<dbReference type="PANTHER" id="PTHR23507:SF1">
    <property type="entry name" value="FI18259P1-RELATED"/>
    <property type="match status" value="1"/>
</dbReference>
<evidence type="ECO:0000313" key="6">
    <source>
        <dbReference type="EMBL" id="KAK4147274.1"/>
    </source>
</evidence>
<dbReference type="AlphaFoldDB" id="A0AAN6VA44"/>
<comment type="subcellular location">
    <subcellularLocation>
        <location evidence="1">Membrane</location>
        <topology evidence="1">Multi-pass membrane protein</topology>
    </subcellularLocation>
</comment>
<feature type="transmembrane region" description="Helical" evidence="5">
    <location>
        <begin position="460"/>
        <end position="480"/>
    </location>
</feature>
<reference evidence="6" key="1">
    <citation type="journal article" date="2023" name="Mol. Phylogenet. Evol.">
        <title>Genome-scale phylogeny and comparative genomics of the fungal order Sordariales.</title>
        <authorList>
            <person name="Hensen N."/>
            <person name="Bonometti L."/>
            <person name="Westerberg I."/>
            <person name="Brannstrom I.O."/>
            <person name="Guillou S."/>
            <person name="Cros-Aarteil S."/>
            <person name="Calhoun S."/>
            <person name="Haridas S."/>
            <person name="Kuo A."/>
            <person name="Mondo S."/>
            <person name="Pangilinan J."/>
            <person name="Riley R."/>
            <person name="LaButti K."/>
            <person name="Andreopoulos B."/>
            <person name="Lipzen A."/>
            <person name="Chen C."/>
            <person name="Yan M."/>
            <person name="Daum C."/>
            <person name="Ng V."/>
            <person name="Clum A."/>
            <person name="Steindorff A."/>
            <person name="Ohm R.A."/>
            <person name="Martin F."/>
            <person name="Silar P."/>
            <person name="Natvig D.O."/>
            <person name="Lalanne C."/>
            <person name="Gautier V."/>
            <person name="Ament-Velasquez S.L."/>
            <person name="Kruys A."/>
            <person name="Hutchinson M.I."/>
            <person name="Powell A.J."/>
            <person name="Barry K."/>
            <person name="Miller A.N."/>
            <person name="Grigoriev I.V."/>
            <person name="Debuchy R."/>
            <person name="Gladieux P."/>
            <person name="Hiltunen Thoren M."/>
            <person name="Johannesson H."/>
        </authorList>
    </citation>
    <scope>NUCLEOTIDE SEQUENCE</scope>
    <source>
        <strain evidence="6">CBS 141.50</strain>
    </source>
</reference>
<proteinExistence type="predicted"/>
<evidence type="ECO:0000256" key="3">
    <source>
        <dbReference type="ARBA" id="ARBA00022989"/>
    </source>
</evidence>
<dbReference type="RefSeq" id="XP_062640645.1">
    <property type="nucleotide sequence ID" value="XM_062779190.1"/>
</dbReference>
<dbReference type="Gene3D" id="1.20.1250.20">
    <property type="entry name" value="MFS general substrate transporter like domains"/>
    <property type="match status" value="1"/>
</dbReference>
<sequence length="504" mass="55142">MVLVTVGMTMFEAARVPILEDAVCRDFYARLAAAPASDGLEHLHDCRTTEVQANLARLNGWFDNVSAVQALILTLPYARLAESVNKHMFLCVGFVTSTASMAYFFLICHFTGPSVPVGLVVLSRLVECVGGGISMAYILLYSLLAQAVTPETRSAVFYTIGAMLLLSRAFAMTICGILLRSAPWAVGPVTVLAYSLNIPIILFIAARRPKLPTEADEPLVSSQPDIDDDDYINDMGNCNNNNNSSDSQRAHHDGMESVNMAADGSTRPGMSLVQHIKHVFVTTYNEYLGRTVFRISLIACGIKILGLDVQLIQTQWTVERFDWTFSAATYVNAYATLVCMLVLAGLPALSTYLITRLGSARRMEIVIIRWSLVLRIIGNLAMGLAPSRPYFLMGVTIQALSAGTYDTFKSFLTGLSSSGHVAELYAVISLLETAARIVSSQMWANILVVSLDLRDPFRGLPFWIAALLGLLTILTVQLMVRQLRHEPPERGARARSPDRAVAVP</sequence>
<reference evidence="6" key="2">
    <citation type="submission" date="2023-05" db="EMBL/GenBank/DDBJ databases">
        <authorList>
            <consortium name="Lawrence Berkeley National Laboratory"/>
            <person name="Steindorff A."/>
            <person name="Hensen N."/>
            <person name="Bonometti L."/>
            <person name="Westerberg I."/>
            <person name="Brannstrom I.O."/>
            <person name="Guillou S."/>
            <person name="Cros-Aarteil S."/>
            <person name="Calhoun S."/>
            <person name="Haridas S."/>
            <person name="Kuo A."/>
            <person name="Mondo S."/>
            <person name="Pangilinan J."/>
            <person name="Riley R."/>
            <person name="Labutti K."/>
            <person name="Andreopoulos B."/>
            <person name="Lipzen A."/>
            <person name="Chen C."/>
            <person name="Yanf M."/>
            <person name="Daum C."/>
            <person name="Ng V."/>
            <person name="Clum A."/>
            <person name="Ohm R."/>
            <person name="Martin F."/>
            <person name="Silar P."/>
            <person name="Natvig D."/>
            <person name="Lalanne C."/>
            <person name="Gautier V."/>
            <person name="Ament-Velasquez S.L."/>
            <person name="Kruys A."/>
            <person name="Hutchinson M.I."/>
            <person name="Powell A.J."/>
            <person name="Barry K."/>
            <person name="Miller A.N."/>
            <person name="Grigoriev I.V."/>
            <person name="Debuchy R."/>
            <person name="Gladieux P."/>
            <person name="Thoren M.H."/>
            <person name="Johannesson H."/>
        </authorList>
    </citation>
    <scope>NUCLEOTIDE SEQUENCE</scope>
    <source>
        <strain evidence="6">CBS 141.50</strain>
    </source>
</reference>
<dbReference type="SUPFAM" id="SSF103473">
    <property type="entry name" value="MFS general substrate transporter"/>
    <property type="match status" value="1"/>
</dbReference>
<organism evidence="6 7">
    <name type="scientific">Dichotomopilus funicola</name>
    <dbReference type="NCBI Taxonomy" id="1934379"/>
    <lineage>
        <taxon>Eukaryota</taxon>
        <taxon>Fungi</taxon>
        <taxon>Dikarya</taxon>
        <taxon>Ascomycota</taxon>
        <taxon>Pezizomycotina</taxon>
        <taxon>Sordariomycetes</taxon>
        <taxon>Sordariomycetidae</taxon>
        <taxon>Sordariales</taxon>
        <taxon>Chaetomiaceae</taxon>
        <taxon>Dichotomopilus</taxon>
    </lineage>
</organism>
<name>A0AAN6VA44_9PEZI</name>
<feature type="transmembrane region" description="Helical" evidence="5">
    <location>
        <begin position="124"/>
        <end position="144"/>
    </location>
</feature>
<accession>A0AAN6VA44</accession>
<feature type="transmembrane region" description="Helical" evidence="5">
    <location>
        <begin position="156"/>
        <end position="179"/>
    </location>
</feature>
<dbReference type="EMBL" id="MU853556">
    <property type="protein sequence ID" value="KAK4147274.1"/>
    <property type="molecule type" value="Genomic_DNA"/>
</dbReference>
<comment type="caution">
    <text evidence="6">The sequence shown here is derived from an EMBL/GenBank/DDBJ whole genome shotgun (WGS) entry which is preliminary data.</text>
</comment>
<evidence type="ECO:0000313" key="7">
    <source>
        <dbReference type="Proteomes" id="UP001302676"/>
    </source>
</evidence>
<feature type="transmembrane region" description="Helical" evidence="5">
    <location>
        <begin position="89"/>
        <end position="112"/>
    </location>
</feature>
<dbReference type="GO" id="GO:0016020">
    <property type="term" value="C:membrane"/>
    <property type="evidence" value="ECO:0007669"/>
    <property type="project" value="UniProtKB-SubCell"/>
</dbReference>
<dbReference type="PANTHER" id="PTHR23507">
    <property type="entry name" value="ZGC:174356"/>
    <property type="match status" value="1"/>
</dbReference>
<feature type="transmembrane region" description="Helical" evidence="5">
    <location>
        <begin position="333"/>
        <end position="354"/>
    </location>
</feature>
<evidence type="ECO:0000256" key="4">
    <source>
        <dbReference type="ARBA" id="ARBA00023136"/>
    </source>
</evidence>
<dbReference type="GeneID" id="87815803"/>
<protein>
    <submittedName>
        <fullName evidence="6">Major facilitator superfamily domain-containing protein</fullName>
    </submittedName>
</protein>
<keyword evidence="7" id="KW-1185">Reference proteome</keyword>
<gene>
    <name evidence="6" type="ORF">C8A04DRAFT_24515</name>
</gene>
<dbReference type="Proteomes" id="UP001302676">
    <property type="component" value="Unassembled WGS sequence"/>
</dbReference>
<dbReference type="InterPro" id="IPR036259">
    <property type="entry name" value="MFS_trans_sf"/>
</dbReference>
<feature type="transmembrane region" description="Helical" evidence="5">
    <location>
        <begin position="185"/>
        <end position="206"/>
    </location>
</feature>
<evidence type="ECO:0000256" key="1">
    <source>
        <dbReference type="ARBA" id="ARBA00004141"/>
    </source>
</evidence>
<evidence type="ECO:0000256" key="5">
    <source>
        <dbReference type="SAM" id="Phobius"/>
    </source>
</evidence>
<keyword evidence="3 5" id="KW-1133">Transmembrane helix</keyword>